<dbReference type="InterPro" id="IPR026371">
    <property type="entry name" value="PGF_CTERM"/>
</dbReference>
<feature type="compositionally biased region" description="Acidic residues" evidence="2">
    <location>
        <begin position="515"/>
        <end position="533"/>
    </location>
</feature>
<dbReference type="InterPro" id="IPR047792">
    <property type="entry name" value="Hvo_1808-like"/>
</dbReference>
<gene>
    <name evidence="3" type="ORF">ACFQMA_10545</name>
</gene>
<dbReference type="EMBL" id="JBHTAS010000001">
    <property type="protein sequence ID" value="MFC7140267.1"/>
    <property type="molecule type" value="Genomic_DNA"/>
</dbReference>
<feature type="region of interest" description="Disordered" evidence="2">
    <location>
        <begin position="28"/>
        <end position="71"/>
    </location>
</feature>
<reference evidence="3 4" key="1">
    <citation type="journal article" date="2019" name="Int. J. Syst. Evol. Microbiol.">
        <title>The Global Catalogue of Microorganisms (GCM) 10K type strain sequencing project: providing services to taxonomists for standard genome sequencing and annotation.</title>
        <authorList>
            <consortium name="The Broad Institute Genomics Platform"/>
            <consortium name="The Broad Institute Genome Sequencing Center for Infectious Disease"/>
            <person name="Wu L."/>
            <person name="Ma J."/>
        </authorList>
    </citation>
    <scope>NUCLEOTIDE SEQUENCE [LARGE SCALE GENOMIC DNA]</scope>
    <source>
        <strain evidence="3 4">XZYJT29</strain>
    </source>
</reference>
<evidence type="ECO:0000313" key="3">
    <source>
        <dbReference type="EMBL" id="MFC7140267.1"/>
    </source>
</evidence>
<evidence type="ECO:0000256" key="1">
    <source>
        <dbReference type="ARBA" id="ARBA00022729"/>
    </source>
</evidence>
<proteinExistence type="predicted"/>
<sequence>MRSALSAVVVGLVVLSAVAAVPVASAQSVADATTDRSSDASGIDAEGAAAQASDDCAPVGNGSAIEDPDGDPLGWENGCWYNESIEVTRDDGLNDTELDAVVSRSMARVEEIRELEFNQTVPVEVISREEFRQSNATGGNHSVNNTLHQNVKWEAMLMVGEDTDAISVQQSNLGESVGGYYSPRQERIVIVSENATSPKMNEVTLSQELFHALQDQRFNLSSFNQTTRELHNARDGIIEGDGNLVDSLYQKRCQAEWSCLMPQTQGGGGSTPAGFHYGMYFVSFQPYSDGPKFVDQIYEAEGWEGVNAVYENPPASTEQVISPEKYGKDEPTNVTFTDRSNEEWAVPHLENGTVDYAQFGEAGLATMLFYPTYASQGQASPVVSMQSFFNTTGPNQVSSYDPLNYTTRYTDGWDGDRLYPYVTNDSAETNETGYVWKTVWDSEKDAAQFVEGYRMLLDYHGAEAVDGRANTYRIPEGEYADAFYVNQTGSTVTLVNAPTVEELSEVRAGAAPEDSGGEEETPTDTDTGTDEPTDTTTTEPGDVETATGTETDTDATETATPIPADGGMDGGDGDSTDAPAETTAGDGPGFGAALALAALALAGFTLRRRE</sequence>
<evidence type="ECO:0000313" key="4">
    <source>
        <dbReference type="Proteomes" id="UP001596432"/>
    </source>
</evidence>
<accession>A0ABD5Y491</accession>
<keyword evidence="1" id="KW-0732">Signal</keyword>
<dbReference type="NCBIfam" id="TIGR04126">
    <property type="entry name" value="PGF_CTERM"/>
    <property type="match status" value="1"/>
</dbReference>
<name>A0ABD5Y491_9EURY</name>
<keyword evidence="4" id="KW-1185">Reference proteome</keyword>
<dbReference type="AlphaFoldDB" id="A0ABD5Y491"/>
<protein>
    <submittedName>
        <fullName evidence="3">Hvo_1808 family surface protein</fullName>
    </submittedName>
</protein>
<organism evidence="3 4">
    <name type="scientific">Halosimplex aquaticum</name>
    <dbReference type="NCBI Taxonomy" id="3026162"/>
    <lineage>
        <taxon>Archaea</taxon>
        <taxon>Methanobacteriati</taxon>
        <taxon>Methanobacteriota</taxon>
        <taxon>Stenosarchaea group</taxon>
        <taxon>Halobacteria</taxon>
        <taxon>Halobacteriales</taxon>
        <taxon>Haloarculaceae</taxon>
        <taxon>Halosimplex</taxon>
    </lineage>
</organism>
<dbReference type="GO" id="GO:0005886">
    <property type="term" value="C:plasma membrane"/>
    <property type="evidence" value="ECO:0007669"/>
    <property type="project" value="UniProtKB-SubCell"/>
</dbReference>
<dbReference type="RefSeq" id="WP_274325830.1">
    <property type="nucleotide sequence ID" value="NZ_CP118158.1"/>
</dbReference>
<evidence type="ECO:0000256" key="2">
    <source>
        <dbReference type="SAM" id="MobiDB-lite"/>
    </source>
</evidence>
<feature type="compositionally biased region" description="Low complexity" evidence="2">
    <location>
        <begin position="534"/>
        <end position="560"/>
    </location>
</feature>
<dbReference type="GO" id="GO:0030115">
    <property type="term" value="C:S-layer"/>
    <property type="evidence" value="ECO:0007669"/>
    <property type="project" value="UniProtKB-SubCell"/>
</dbReference>
<dbReference type="NCBIfam" id="NF038145">
    <property type="entry name" value="Hvo_1808_fam"/>
    <property type="match status" value="1"/>
</dbReference>
<feature type="region of interest" description="Disordered" evidence="2">
    <location>
        <begin position="506"/>
        <end position="590"/>
    </location>
</feature>
<dbReference type="Proteomes" id="UP001596432">
    <property type="component" value="Unassembled WGS sequence"/>
</dbReference>
<comment type="caution">
    <text evidence="3">The sequence shown here is derived from an EMBL/GenBank/DDBJ whole genome shotgun (WGS) entry which is preliminary data.</text>
</comment>
<dbReference type="GeneID" id="78820549"/>